<name>A0A1G9LRT2_9PROT</name>
<dbReference type="RefSeq" id="WP_091765321.1">
    <property type="nucleotide sequence ID" value="NZ_FNHG01000001.1"/>
</dbReference>
<dbReference type="STRING" id="144026.SAMN04488568_101177"/>
<dbReference type="Pfam" id="PF02515">
    <property type="entry name" value="CoA_transf_3"/>
    <property type="match status" value="1"/>
</dbReference>
<evidence type="ECO:0000313" key="2">
    <source>
        <dbReference type="Proteomes" id="UP000199759"/>
    </source>
</evidence>
<dbReference type="EMBL" id="FNHG01000001">
    <property type="protein sequence ID" value="SDL64484.1"/>
    <property type="molecule type" value="Genomic_DNA"/>
</dbReference>
<keyword evidence="1" id="KW-0808">Transferase</keyword>
<dbReference type="SUPFAM" id="SSF89796">
    <property type="entry name" value="CoA-transferase family III (CaiB/BaiF)"/>
    <property type="match status" value="1"/>
</dbReference>
<dbReference type="AlphaFoldDB" id="A0A1G9LRT2"/>
<organism evidence="1 2">
    <name type="scientific">Maricaulis salignorans</name>
    <dbReference type="NCBI Taxonomy" id="144026"/>
    <lineage>
        <taxon>Bacteria</taxon>
        <taxon>Pseudomonadati</taxon>
        <taxon>Pseudomonadota</taxon>
        <taxon>Alphaproteobacteria</taxon>
        <taxon>Maricaulales</taxon>
        <taxon>Maricaulaceae</taxon>
        <taxon>Maricaulis</taxon>
    </lineage>
</organism>
<proteinExistence type="predicted"/>
<dbReference type="Gene3D" id="3.40.50.10540">
    <property type="entry name" value="Crotonobetainyl-coa:carnitine coa-transferase, domain 1"/>
    <property type="match status" value="1"/>
</dbReference>
<dbReference type="Gene3D" id="3.30.1540.10">
    <property type="entry name" value="formyl-coa transferase, domain 3"/>
    <property type="match status" value="1"/>
</dbReference>
<evidence type="ECO:0000313" key="1">
    <source>
        <dbReference type="EMBL" id="SDL64484.1"/>
    </source>
</evidence>
<protein>
    <submittedName>
        <fullName evidence="1">Crotonobetainyl-CoA:carnitine CoA-transferase CaiB</fullName>
    </submittedName>
</protein>
<dbReference type="PANTHER" id="PTHR48228">
    <property type="entry name" value="SUCCINYL-COA--D-CITRAMALATE COA-TRANSFERASE"/>
    <property type="match status" value="1"/>
</dbReference>
<dbReference type="OrthoDB" id="9806585at2"/>
<keyword evidence="2" id="KW-1185">Reference proteome</keyword>
<sequence>MNPVPQNPDSFPAPLRGIRVLDLGMLLPGPVCALHLAWFGADVIKVEPTTGDPGRDLYDGAFFDTYNRGKRSIALDLKSEDGRAVMRKLIAEADVLVENFRPGVATRLGVDADTATRENARLIYCSINGYGSGAEATRPAHDLNFLARSGAMGAATTWSGQGRAPVRPAMPVADMGGAAMATQAILAALFQRERTGRGARIEIPMIDVMMHWMAWRVAAEDRADPDAWTRYLEPANDIYKTADGRHIVIGAIEAHLWKKLVDLLDAARPGWFADAGVADWGWQDRRAAAAPLGEALSHAFLSRTSDDWVTSATTAGIPLERVDTPAEAFAQLSASERGMISADGWIRPPLPGLPTLGAAPHLNADGDSIRSGNIWVTDDR</sequence>
<dbReference type="PANTHER" id="PTHR48228:SF7">
    <property type="entry name" value="FATTY ACYL-COA TRANSFERASE RV3272-RELATED"/>
    <property type="match status" value="1"/>
</dbReference>
<dbReference type="InterPro" id="IPR003673">
    <property type="entry name" value="CoA-Trfase_fam_III"/>
</dbReference>
<gene>
    <name evidence="1" type="ORF">SAMN04488568_101177</name>
</gene>
<reference evidence="1 2" key="1">
    <citation type="submission" date="2016-10" db="EMBL/GenBank/DDBJ databases">
        <authorList>
            <person name="de Groot N.N."/>
        </authorList>
    </citation>
    <scope>NUCLEOTIDE SEQUENCE [LARGE SCALE GENOMIC DNA]</scope>
    <source>
        <strain evidence="1 2">DSM 16077</strain>
    </source>
</reference>
<dbReference type="InterPro" id="IPR023606">
    <property type="entry name" value="CoA-Trfase_III_dom_1_sf"/>
</dbReference>
<dbReference type="GO" id="GO:0016740">
    <property type="term" value="F:transferase activity"/>
    <property type="evidence" value="ECO:0007669"/>
    <property type="project" value="UniProtKB-KW"/>
</dbReference>
<dbReference type="Proteomes" id="UP000199759">
    <property type="component" value="Unassembled WGS sequence"/>
</dbReference>
<dbReference type="InterPro" id="IPR044855">
    <property type="entry name" value="CoA-Trfase_III_dom3_sf"/>
</dbReference>
<accession>A0A1G9LRT2</accession>
<dbReference type="InterPro" id="IPR050509">
    <property type="entry name" value="CoA-transferase_III"/>
</dbReference>